<evidence type="ECO:0000256" key="4">
    <source>
        <dbReference type="ARBA" id="ARBA00022989"/>
    </source>
</evidence>
<dbReference type="Pfam" id="PF12704">
    <property type="entry name" value="MacB_PCD"/>
    <property type="match status" value="2"/>
</dbReference>
<evidence type="ECO:0000259" key="8">
    <source>
        <dbReference type="Pfam" id="PF02687"/>
    </source>
</evidence>
<evidence type="ECO:0000256" key="7">
    <source>
        <dbReference type="SAM" id="Phobius"/>
    </source>
</evidence>
<evidence type="ECO:0000256" key="5">
    <source>
        <dbReference type="ARBA" id="ARBA00023136"/>
    </source>
</evidence>
<evidence type="ECO:0000256" key="2">
    <source>
        <dbReference type="ARBA" id="ARBA00022475"/>
    </source>
</evidence>
<comment type="similarity">
    <text evidence="6">Belongs to the ABC-4 integral membrane protein family.</text>
</comment>
<feature type="transmembrane region" description="Helical" evidence="7">
    <location>
        <begin position="436"/>
        <end position="456"/>
    </location>
</feature>
<evidence type="ECO:0000313" key="11">
    <source>
        <dbReference type="Proteomes" id="UP001231915"/>
    </source>
</evidence>
<dbReference type="RefSeq" id="WP_284136210.1">
    <property type="nucleotide sequence ID" value="NZ_JASJUT010000001.1"/>
</dbReference>
<feature type="transmembrane region" description="Helical" evidence="7">
    <location>
        <begin position="755"/>
        <end position="775"/>
    </location>
</feature>
<keyword evidence="4 7" id="KW-1133">Transmembrane helix</keyword>
<feature type="domain" description="MacB-like periplasmic core" evidence="9">
    <location>
        <begin position="447"/>
        <end position="636"/>
    </location>
</feature>
<gene>
    <name evidence="10" type="ORF">QNM18_02485</name>
</gene>
<keyword evidence="3 7" id="KW-0812">Transmembrane</keyword>
<dbReference type="PANTHER" id="PTHR30572">
    <property type="entry name" value="MEMBRANE COMPONENT OF TRANSPORTER-RELATED"/>
    <property type="match status" value="1"/>
</dbReference>
<dbReference type="PANTHER" id="PTHR30572:SF4">
    <property type="entry name" value="ABC TRANSPORTER PERMEASE YTRF"/>
    <property type="match status" value="1"/>
</dbReference>
<evidence type="ECO:0000313" key="10">
    <source>
        <dbReference type="EMBL" id="MDK2593933.1"/>
    </source>
</evidence>
<comment type="subcellular location">
    <subcellularLocation>
        <location evidence="1">Cell membrane</location>
        <topology evidence="1">Multi-pass membrane protein</topology>
    </subcellularLocation>
</comment>
<reference evidence="10 11" key="1">
    <citation type="submission" date="2023-05" db="EMBL/GenBank/DDBJ databases">
        <title>Pseudoalteromonas ardens sp. nov., Pseudoalteromonas obscura sp. nov., and Pseudoalteromonas umbrosa sp. nov., isolated from the coral Montipora capitata.</title>
        <authorList>
            <person name="Thomas E.M."/>
            <person name="Smith E.M."/>
            <person name="Papke E."/>
            <person name="Shlafstein M.D."/>
            <person name="Oline D.K."/>
            <person name="Videau P."/>
            <person name="Saw J.H."/>
            <person name="Strangman W.K."/>
            <person name="Ushijima B."/>
        </authorList>
    </citation>
    <scope>NUCLEOTIDE SEQUENCE [LARGE SCALE GENOMIC DNA]</scope>
    <source>
        <strain evidence="10 11">P94</strain>
    </source>
</reference>
<keyword evidence="5 7" id="KW-0472">Membrane</keyword>
<evidence type="ECO:0000256" key="6">
    <source>
        <dbReference type="ARBA" id="ARBA00038076"/>
    </source>
</evidence>
<organism evidence="10 11">
    <name type="scientific">Pseudoalteromonas obscura</name>
    <dbReference type="NCBI Taxonomy" id="3048491"/>
    <lineage>
        <taxon>Bacteria</taxon>
        <taxon>Pseudomonadati</taxon>
        <taxon>Pseudomonadota</taxon>
        <taxon>Gammaproteobacteria</taxon>
        <taxon>Alteromonadales</taxon>
        <taxon>Pseudoalteromonadaceae</taxon>
        <taxon>Pseudoalteromonas</taxon>
    </lineage>
</organism>
<dbReference type="InterPro" id="IPR003838">
    <property type="entry name" value="ABC3_permease_C"/>
</dbReference>
<dbReference type="InterPro" id="IPR025857">
    <property type="entry name" value="MacB_PCD"/>
</dbReference>
<feature type="transmembrane region" description="Helical" evidence="7">
    <location>
        <begin position="703"/>
        <end position="722"/>
    </location>
</feature>
<proteinExistence type="inferred from homology"/>
<feature type="transmembrane region" description="Helical" evidence="7">
    <location>
        <begin position="330"/>
        <end position="353"/>
    </location>
</feature>
<feature type="domain" description="ABC3 transporter permease C-terminal" evidence="8">
    <location>
        <begin position="289"/>
        <end position="412"/>
    </location>
</feature>
<evidence type="ECO:0000259" key="9">
    <source>
        <dbReference type="Pfam" id="PF12704"/>
    </source>
</evidence>
<evidence type="ECO:0000256" key="1">
    <source>
        <dbReference type="ARBA" id="ARBA00004651"/>
    </source>
</evidence>
<evidence type="ECO:0000256" key="3">
    <source>
        <dbReference type="ARBA" id="ARBA00022692"/>
    </source>
</evidence>
<feature type="transmembrane region" description="Helical" evidence="7">
    <location>
        <begin position="283"/>
        <end position="309"/>
    </location>
</feature>
<dbReference type="Pfam" id="PF02687">
    <property type="entry name" value="FtsX"/>
    <property type="match status" value="2"/>
</dbReference>
<sequence length="824" mass="90541">MSCWIDVKYAFRLLLKKPAFSATSILIVAIGLGLTVYTYSLLSQLIFKPLTMQGTTPLIAIEGEFRAAHGRGQLADPYHLSFISAHSNLLHKVSLYRTGTTIISDLGNNISAEKVHASYNQWNLFELAGVQPILGRSFNPSDQEAGAEPVIVISHEIWTKYLAKDPNIINASIRVNGISKRVVGVMPDGFTFPAIAQIWEPLSETQLAPTAPSDAHTDAMNAVARLKPGISLEQLQLEVKNLLQRHFQTLPQAFAWRANSPGGYIRAFNYKDTHDSVAQHKTIFFAMLIVVSLILFLTCINVGSLLLARVNERIKEVGVRIALGIPKQRLILQMLWESLFICSIGGVLAWGLAMISVHLTNVAFERLFALSGDKPFWWHLNLHSDAFLVLLVAIIFMVAVTGIIPAVRALNSDVNAILRDGTRGALGKKAGRANKLLVVTEIALSSVVLVVATILLSTSYNSQNADYGVDTANRLSAQILLPTSSYPRNPRDKRNDFYYQLKSNLEKHPNIQGVAYFSSLPGTGGGSSHFEIQGREALAYNENPMWNFEAVSRNAWGVVGMKIIEGRDFDLRDLENGGSPTIINESMARDLFPEGNAIGQRVRTVDESNWHTEWRTIIGIVSDSIHGPTMQATSAWHTGYGIMDLRAWNMEIVVHYRGSQAQAQTLLKETVAAMDLDVTLNQIQRYDEYIAQPMQLVNAVNSIFLWCGSVALFLAASGIFAVSSNSIALRSQEIATRRALGASNSRVTGLFMKEAGIQLVIGLIGGVCMSLVVMNQLSQSMLISSDSYALGILGIPLFITLMVLTATYIPCRKITSQEPSEGLR</sequence>
<feature type="domain" description="ABC3 transporter permease C-terminal" evidence="8">
    <location>
        <begin position="710"/>
        <end position="819"/>
    </location>
</feature>
<feature type="domain" description="MacB-like periplasmic core" evidence="9">
    <location>
        <begin position="21"/>
        <end position="241"/>
    </location>
</feature>
<keyword evidence="11" id="KW-1185">Reference proteome</keyword>
<comment type="caution">
    <text evidence="10">The sequence shown here is derived from an EMBL/GenBank/DDBJ whole genome shotgun (WGS) entry which is preliminary data.</text>
</comment>
<feature type="transmembrane region" description="Helical" evidence="7">
    <location>
        <begin position="20"/>
        <end position="42"/>
    </location>
</feature>
<name>A0ABT7EF83_9GAMM</name>
<keyword evidence="2" id="KW-1003">Cell membrane</keyword>
<feature type="transmembrane region" description="Helical" evidence="7">
    <location>
        <begin position="386"/>
        <end position="410"/>
    </location>
</feature>
<dbReference type="Proteomes" id="UP001231915">
    <property type="component" value="Unassembled WGS sequence"/>
</dbReference>
<dbReference type="EMBL" id="JASJUT010000001">
    <property type="protein sequence ID" value="MDK2593933.1"/>
    <property type="molecule type" value="Genomic_DNA"/>
</dbReference>
<feature type="transmembrane region" description="Helical" evidence="7">
    <location>
        <begin position="787"/>
        <end position="809"/>
    </location>
</feature>
<accession>A0ABT7EF83</accession>
<dbReference type="InterPro" id="IPR050250">
    <property type="entry name" value="Macrolide_Exporter_MacB"/>
</dbReference>
<protein>
    <submittedName>
        <fullName evidence="10">ABC transporter permease</fullName>
    </submittedName>
</protein>